<protein>
    <submittedName>
        <fullName evidence="1">Uncharacterized protein</fullName>
    </submittedName>
</protein>
<dbReference type="KEGG" id="moc:BB934_28885"/>
<geneLocation type="plasmid" evidence="1">
    <name>unnamed1</name>
</geneLocation>
<keyword evidence="1" id="KW-0614">Plasmid</keyword>
<evidence type="ECO:0000313" key="1">
    <source>
        <dbReference type="EMBL" id="ANY82332.1"/>
    </source>
</evidence>
<organism evidence="1">
    <name type="scientific">Microvirga ossetica</name>
    <dbReference type="NCBI Taxonomy" id="1882682"/>
    <lineage>
        <taxon>Bacteria</taxon>
        <taxon>Pseudomonadati</taxon>
        <taxon>Pseudomonadota</taxon>
        <taxon>Alphaproteobacteria</taxon>
        <taxon>Hyphomicrobiales</taxon>
        <taxon>Methylobacteriaceae</taxon>
        <taxon>Microvirga</taxon>
    </lineage>
</organism>
<reference evidence="1" key="1">
    <citation type="submission" date="2016-07" db="EMBL/GenBank/DDBJ databases">
        <title>Microvirga ossetica sp. nov. a new species of rhizobia isolated from root nodules of the legume species Vicia alpestris Steven originated from North Ossetia region in the Caucasus.</title>
        <authorList>
            <person name="Safronova V.I."/>
            <person name="Kuznetsova I.G."/>
            <person name="Sazanova A.L."/>
            <person name="Belimov A."/>
            <person name="Andronov E."/>
            <person name="Osledkin Y.S."/>
            <person name="Onishchuk O.P."/>
            <person name="Kurchak O.N."/>
            <person name="Shaposhnikov A.I."/>
            <person name="Willems A."/>
            <person name="Tikhonovich I.A."/>
        </authorList>
    </citation>
    <scope>NUCLEOTIDE SEQUENCE [LARGE SCALE GENOMIC DNA]</scope>
    <source>
        <strain evidence="1">V5/3M</strain>
        <plasmid evidence="1">unnamed1</plasmid>
    </source>
</reference>
<sequence>MLIFARVSVHDAGIGRMMLGHLETRLDHRVLGKDMCQVEGARSLMILMFATAPRAAEGQGPVDLVLDPDERI</sequence>
<dbReference type="AlphaFoldDB" id="A0A1B2ER91"/>
<accession>A0A1B2ER91</accession>
<gene>
    <name evidence="1" type="ORF">BB934_28885</name>
</gene>
<name>A0A1B2ER91_9HYPH</name>
<proteinExistence type="predicted"/>
<dbReference type="EMBL" id="CP016617">
    <property type="protein sequence ID" value="ANY82332.1"/>
    <property type="molecule type" value="Genomic_DNA"/>
</dbReference>